<dbReference type="EMBL" id="AP024145">
    <property type="protein sequence ID" value="BCM85537.1"/>
    <property type="molecule type" value="Genomic_DNA"/>
</dbReference>
<name>A0A8H8WWI9_9HYPH</name>
<organism evidence="2 3">
    <name type="scientific">Methylobacterium indicum</name>
    <dbReference type="NCBI Taxonomy" id="1775910"/>
    <lineage>
        <taxon>Bacteria</taxon>
        <taxon>Pseudomonadati</taxon>
        <taxon>Pseudomonadota</taxon>
        <taxon>Alphaproteobacteria</taxon>
        <taxon>Hyphomicrobiales</taxon>
        <taxon>Methylobacteriaceae</taxon>
        <taxon>Methylobacterium</taxon>
    </lineage>
</organism>
<proteinExistence type="predicted"/>
<dbReference type="AlphaFoldDB" id="A0A8H8WWI9"/>
<reference evidence="2" key="1">
    <citation type="submission" date="2020-11" db="EMBL/GenBank/DDBJ databases">
        <title>Complete genome sequence of a novel pathogenic Methylobacterium strain isolated from rice in Vietnam.</title>
        <authorList>
            <person name="Lai K."/>
            <person name="Okazaki S."/>
            <person name="Higashi K."/>
            <person name="Mori H."/>
            <person name="Toyoda A."/>
            <person name="Kurokawa K."/>
        </authorList>
    </citation>
    <scope>NUCLEOTIDE SEQUENCE</scope>
    <source>
        <strain evidence="2">VL1</strain>
    </source>
</reference>
<feature type="region of interest" description="Disordered" evidence="1">
    <location>
        <begin position="45"/>
        <end position="67"/>
    </location>
</feature>
<evidence type="ECO:0000256" key="1">
    <source>
        <dbReference type="SAM" id="MobiDB-lite"/>
    </source>
</evidence>
<feature type="compositionally biased region" description="Basic and acidic residues" evidence="1">
    <location>
        <begin position="52"/>
        <end position="67"/>
    </location>
</feature>
<evidence type="ECO:0000313" key="3">
    <source>
        <dbReference type="Proteomes" id="UP000663508"/>
    </source>
</evidence>
<evidence type="ECO:0000313" key="2">
    <source>
        <dbReference type="EMBL" id="BCM85537.1"/>
    </source>
</evidence>
<dbReference type="KEGG" id="mind:mvi_39980"/>
<protein>
    <submittedName>
        <fullName evidence="2">Uncharacterized protein</fullName>
    </submittedName>
</protein>
<sequence>MGVSPLPAGPADSHNVSEAQPLVKAGAFPFLKQSRTARYRCKLCGGLSGKNPLKDQARDPLSRVGEG</sequence>
<gene>
    <name evidence="2" type="ORF">mvi_39980</name>
</gene>
<dbReference type="Proteomes" id="UP000663508">
    <property type="component" value="Chromosome"/>
</dbReference>
<accession>A0A8H8WWI9</accession>